<keyword evidence="3" id="KW-0175">Coiled coil</keyword>
<evidence type="ECO:0000313" key="9">
    <source>
        <dbReference type="Proteomes" id="UP000283210"/>
    </source>
</evidence>
<dbReference type="InterPro" id="IPR016347">
    <property type="entry name" value="ACBD5"/>
</dbReference>
<evidence type="ECO:0000256" key="5">
    <source>
        <dbReference type="ARBA" id="ARBA00025481"/>
    </source>
</evidence>
<dbReference type="GO" id="GO:0006631">
    <property type="term" value="P:fatty acid metabolic process"/>
    <property type="evidence" value="ECO:0007669"/>
    <property type="project" value="TreeGrafter"/>
</dbReference>
<feature type="compositionally biased region" description="Gly residues" evidence="6">
    <location>
        <begin position="332"/>
        <end position="349"/>
    </location>
</feature>
<dbReference type="GO" id="GO:0005737">
    <property type="term" value="C:cytoplasm"/>
    <property type="evidence" value="ECO:0007669"/>
    <property type="project" value="TreeGrafter"/>
</dbReference>
<evidence type="ECO:0000256" key="3">
    <source>
        <dbReference type="ARBA" id="ARBA00023054"/>
    </source>
</evidence>
<feature type="region of interest" description="Disordered" evidence="6">
    <location>
        <begin position="267"/>
        <end position="351"/>
    </location>
</feature>
<feature type="domain" description="ACB" evidence="7">
    <location>
        <begin position="64"/>
        <end position="153"/>
    </location>
</feature>
<dbReference type="OrthoDB" id="71307at2759"/>
<dbReference type="EMBL" id="CM012455">
    <property type="protein sequence ID" value="RVE60088.1"/>
    <property type="molecule type" value="Genomic_DNA"/>
</dbReference>
<feature type="compositionally biased region" description="Polar residues" evidence="6">
    <location>
        <begin position="267"/>
        <end position="276"/>
    </location>
</feature>
<protein>
    <recommendedName>
        <fullName evidence="7">ACB domain-containing protein</fullName>
    </recommendedName>
</protein>
<dbReference type="InterPro" id="IPR000582">
    <property type="entry name" value="Acyl-CoA-binding_protein"/>
</dbReference>
<sequence>MFVWVWLSTCHVTRPGNGRCARRTVGFEDGLSVRIYALRRRHPPPQRSSGVMPALAMAEPAVDHHKRFQTAVDVIHNLPKNGSYRPSYEVMLRFYSLYKQAVCGPCQVPRPAFWDPVGRYKWDAWSRLGEMSRDAAMAAYVEEMKKVAQEVIDTMPMNESTASLFHHFEPLYQVIDDMPRPPGSLFSVRAGPDGGTDGPAEMEVPTGSNQNGSPEVVELPTMTANDAGGSEGFTLTSDSESEIFCDSVDSVEQLSSTKVLCVTANGHTSPPVQNQHLHGHAEGRRVGAGQGGEGAEDRRGPGLSRRGRGSGQDGSHHGWRERGVSQSAMRRGGPGGGGGGQGGGDGFEGGAERQDTHLQQQIALALQRLRQDMRSVMERLEAVEKLATSQAQGAEWRTCVHCSNAASQQEESWWPLDVSPHTVLLFLLWPFVAQGLVHLLKRAHQRSRTSS</sequence>
<name>A0A3S2P8E4_ORYJA</name>
<dbReference type="PANTHER" id="PTHR23310:SF53">
    <property type="entry name" value="ACYL-COA-BINDING DOMAIN-CONTAINING PROTEIN 4"/>
    <property type="match status" value="1"/>
</dbReference>
<proteinExistence type="inferred from homology"/>
<dbReference type="InterPro" id="IPR014352">
    <property type="entry name" value="FERM/acyl-CoA-bd_prot_sf"/>
</dbReference>
<dbReference type="Pfam" id="PF00887">
    <property type="entry name" value="ACBP"/>
    <property type="match status" value="1"/>
</dbReference>
<dbReference type="FunFam" id="1.20.80.10:FF:000010">
    <property type="entry name" value="Acyl-CoA-binding domain-containing protein 5"/>
    <property type="match status" value="1"/>
</dbReference>
<keyword evidence="2" id="KW-0072">Autophagy</keyword>
<accession>A0A3S2P8E4</accession>
<comment type="function">
    <text evidence="5">Acyl-CoA binding protein which acts as the peroxisome receptor for pexophagy but is dispensable for aggrephagy and nonselective autophagy. Binds medium- and long-chain acyl-CoA esters.</text>
</comment>
<evidence type="ECO:0000256" key="4">
    <source>
        <dbReference type="ARBA" id="ARBA00023121"/>
    </source>
</evidence>
<dbReference type="PANTHER" id="PTHR23310">
    <property type="entry name" value="ACYL-COA-BINDING PROTEIN, ACBP"/>
    <property type="match status" value="1"/>
</dbReference>
<dbReference type="GO" id="GO:0000062">
    <property type="term" value="F:fatty-acyl-CoA binding"/>
    <property type="evidence" value="ECO:0007669"/>
    <property type="project" value="InterPro"/>
</dbReference>
<dbReference type="SUPFAM" id="SSF47027">
    <property type="entry name" value="Acyl-CoA binding protein"/>
    <property type="match status" value="1"/>
</dbReference>
<dbReference type="PRINTS" id="PR00689">
    <property type="entry name" value="ACOABINDINGP"/>
</dbReference>
<comment type="similarity">
    <text evidence="1">Belongs to the ATG37 family.</text>
</comment>
<dbReference type="PROSITE" id="PS51228">
    <property type="entry name" value="ACB_2"/>
    <property type="match status" value="1"/>
</dbReference>
<evidence type="ECO:0000256" key="2">
    <source>
        <dbReference type="ARBA" id="ARBA00023006"/>
    </source>
</evidence>
<dbReference type="InterPro" id="IPR035984">
    <property type="entry name" value="Acyl-CoA-binding_sf"/>
</dbReference>
<dbReference type="GO" id="GO:0000425">
    <property type="term" value="P:pexophagy"/>
    <property type="evidence" value="ECO:0007669"/>
    <property type="project" value="InterPro"/>
</dbReference>
<reference evidence="8 9" key="2">
    <citation type="submission" date="2019-01" db="EMBL/GenBank/DDBJ databases">
        <title>A chromosome length genome reference of the Java medaka (oryzias javanicus).</title>
        <authorList>
            <person name="Herpin A."/>
            <person name="Takehana Y."/>
            <person name="Naruse K."/>
            <person name="Ansai S."/>
            <person name="Kawaguchi M."/>
        </authorList>
    </citation>
    <scope>NUCLEOTIDE SEQUENCE [LARGE SCALE GENOMIC DNA]</scope>
    <source>
        <strain evidence="8">RS831</strain>
        <tissue evidence="8">Whole body</tissue>
    </source>
</reference>
<evidence type="ECO:0000256" key="1">
    <source>
        <dbReference type="ARBA" id="ARBA00010310"/>
    </source>
</evidence>
<reference evidence="8 9" key="1">
    <citation type="submission" date="2018-11" db="EMBL/GenBank/DDBJ databases">
        <authorList>
            <person name="Lopez-Roques C."/>
            <person name="Donnadieu C."/>
            <person name="Bouchez O."/>
            <person name="Klopp C."/>
            <person name="Cabau C."/>
            <person name="Zahm M."/>
        </authorList>
    </citation>
    <scope>NUCLEOTIDE SEQUENCE [LARGE SCALE GENOMIC DNA]</scope>
    <source>
        <strain evidence="8">RS831</strain>
        <tissue evidence="8">Whole body</tissue>
    </source>
</reference>
<evidence type="ECO:0000259" key="7">
    <source>
        <dbReference type="PROSITE" id="PS51228"/>
    </source>
</evidence>
<evidence type="ECO:0000256" key="6">
    <source>
        <dbReference type="SAM" id="MobiDB-lite"/>
    </source>
</evidence>
<keyword evidence="9" id="KW-1185">Reference proteome</keyword>
<dbReference type="PIRSF" id="PIRSF002412">
    <property type="entry name" value="MA_DBI"/>
    <property type="match status" value="1"/>
</dbReference>
<keyword evidence="4" id="KW-0446">Lipid-binding</keyword>
<dbReference type="AlphaFoldDB" id="A0A3S2P8E4"/>
<dbReference type="Proteomes" id="UP000283210">
    <property type="component" value="Chromosome 19"/>
</dbReference>
<dbReference type="Gene3D" id="1.20.80.10">
    <property type="match status" value="1"/>
</dbReference>
<feature type="compositionally biased region" description="Basic and acidic residues" evidence="6">
    <location>
        <begin position="314"/>
        <end position="323"/>
    </location>
</feature>
<gene>
    <name evidence="8" type="ORF">OJAV_G00195110</name>
</gene>
<organism evidence="8 9">
    <name type="scientific">Oryzias javanicus</name>
    <name type="common">Javanese ricefish</name>
    <name type="synonym">Aplocheilus javanicus</name>
    <dbReference type="NCBI Taxonomy" id="123683"/>
    <lineage>
        <taxon>Eukaryota</taxon>
        <taxon>Metazoa</taxon>
        <taxon>Chordata</taxon>
        <taxon>Craniata</taxon>
        <taxon>Vertebrata</taxon>
        <taxon>Euteleostomi</taxon>
        <taxon>Actinopterygii</taxon>
        <taxon>Neopterygii</taxon>
        <taxon>Teleostei</taxon>
        <taxon>Neoteleostei</taxon>
        <taxon>Acanthomorphata</taxon>
        <taxon>Ovalentaria</taxon>
        <taxon>Atherinomorphae</taxon>
        <taxon>Beloniformes</taxon>
        <taxon>Adrianichthyidae</taxon>
        <taxon>Oryziinae</taxon>
        <taxon>Oryzias</taxon>
    </lineage>
</organism>
<evidence type="ECO:0000313" key="8">
    <source>
        <dbReference type="EMBL" id="RVE60088.1"/>
    </source>
</evidence>